<feature type="region of interest" description="Disordered" evidence="1">
    <location>
        <begin position="1"/>
        <end position="51"/>
    </location>
</feature>
<gene>
    <name evidence="2" type="ORF">Ahy_A06g027633</name>
</gene>
<name>A0A445CPD6_ARAHY</name>
<evidence type="ECO:0000313" key="3">
    <source>
        <dbReference type="Proteomes" id="UP000289738"/>
    </source>
</evidence>
<dbReference type="EMBL" id="SDMP01000006">
    <property type="protein sequence ID" value="RYR52743.1"/>
    <property type="molecule type" value="Genomic_DNA"/>
</dbReference>
<reference evidence="2 3" key="1">
    <citation type="submission" date="2019-01" db="EMBL/GenBank/DDBJ databases">
        <title>Sequencing of cultivated peanut Arachis hypogaea provides insights into genome evolution and oil improvement.</title>
        <authorList>
            <person name="Chen X."/>
        </authorList>
    </citation>
    <scope>NUCLEOTIDE SEQUENCE [LARGE SCALE GENOMIC DNA]</scope>
    <source>
        <strain evidence="3">cv. Fuhuasheng</strain>
        <tissue evidence="2">Leaves</tissue>
    </source>
</reference>
<dbReference type="Proteomes" id="UP000289738">
    <property type="component" value="Chromosome A06"/>
</dbReference>
<sequence>MKPCSELNPHPPASSLFSLDTPRPHSRPHPHRVTLSSLPSSRSGTYRFGLGHSSRSVFTQSQAQSPPSCARFAGGRTQRKQLPHRHRLRAFPAIVVAAAEAAGPGAGRRHSRSRHRLALRRTPSLRSLSPAAEASGLGGLVFICLLGSSLAVIFLRATDLCYSSSSESLHQLSFLRHHLLPPTWFFS</sequence>
<evidence type="ECO:0000256" key="1">
    <source>
        <dbReference type="SAM" id="MobiDB-lite"/>
    </source>
</evidence>
<evidence type="ECO:0000313" key="2">
    <source>
        <dbReference type="EMBL" id="RYR52743.1"/>
    </source>
</evidence>
<organism evidence="2 3">
    <name type="scientific">Arachis hypogaea</name>
    <name type="common">Peanut</name>
    <dbReference type="NCBI Taxonomy" id="3818"/>
    <lineage>
        <taxon>Eukaryota</taxon>
        <taxon>Viridiplantae</taxon>
        <taxon>Streptophyta</taxon>
        <taxon>Embryophyta</taxon>
        <taxon>Tracheophyta</taxon>
        <taxon>Spermatophyta</taxon>
        <taxon>Magnoliopsida</taxon>
        <taxon>eudicotyledons</taxon>
        <taxon>Gunneridae</taxon>
        <taxon>Pentapetalae</taxon>
        <taxon>rosids</taxon>
        <taxon>fabids</taxon>
        <taxon>Fabales</taxon>
        <taxon>Fabaceae</taxon>
        <taxon>Papilionoideae</taxon>
        <taxon>50 kb inversion clade</taxon>
        <taxon>dalbergioids sensu lato</taxon>
        <taxon>Dalbergieae</taxon>
        <taxon>Pterocarpus clade</taxon>
        <taxon>Arachis</taxon>
    </lineage>
</organism>
<accession>A0A445CPD6</accession>
<dbReference type="AlphaFoldDB" id="A0A445CPD6"/>
<protein>
    <submittedName>
        <fullName evidence="2">Uncharacterized protein</fullName>
    </submittedName>
</protein>
<keyword evidence="3" id="KW-1185">Reference proteome</keyword>
<proteinExistence type="predicted"/>
<feature type="compositionally biased region" description="Polar residues" evidence="1">
    <location>
        <begin position="34"/>
        <end position="44"/>
    </location>
</feature>
<comment type="caution">
    <text evidence="2">The sequence shown here is derived from an EMBL/GenBank/DDBJ whole genome shotgun (WGS) entry which is preliminary data.</text>
</comment>